<evidence type="ECO:0000259" key="3">
    <source>
        <dbReference type="PROSITE" id="PS50006"/>
    </source>
</evidence>
<feature type="domain" description="FHA" evidence="3">
    <location>
        <begin position="51"/>
        <end position="102"/>
    </location>
</feature>
<protein>
    <submittedName>
        <fullName evidence="4">FHA domain-containing protein</fullName>
    </submittedName>
</protein>
<name>A0A5N0DXR0_9NOCA</name>
<gene>
    <name evidence="4" type="ORF">F3087_40065</name>
</gene>
<organism evidence="4 5">
    <name type="scientific">Nocardia colli</name>
    <dbReference type="NCBI Taxonomy" id="2545717"/>
    <lineage>
        <taxon>Bacteria</taxon>
        <taxon>Bacillati</taxon>
        <taxon>Actinomycetota</taxon>
        <taxon>Actinomycetes</taxon>
        <taxon>Mycobacteriales</taxon>
        <taxon>Nocardiaceae</taxon>
        <taxon>Nocardia</taxon>
    </lineage>
</organism>
<keyword evidence="5" id="KW-1185">Reference proteome</keyword>
<evidence type="ECO:0000313" key="5">
    <source>
        <dbReference type="Proteomes" id="UP000323876"/>
    </source>
</evidence>
<dbReference type="InterPro" id="IPR008984">
    <property type="entry name" value="SMAD_FHA_dom_sf"/>
</dbReference>
<dbReference type="AlphaFoldDB" id="A0A5N0DXR0"/>
<sequence length="270" mass="29539">MPDTLKPQGGQTLPASHDSLARGFRSPVPGTVSALSLAGGVTFGPKEGRTILFGRNRPEVHVCLGESDLRVSRHQGTLSYADGKWWVGNTGRAPIRVASSRLLIKEEQPVPLDIGYTPLFVRGGRNREHLLEIFVTGSDGQLPVPQYAQLTKPPDVWQLSPDEKLALVALGQRYLLYETRPQPWTWDAAAALLAEVVPDASWKPRRVEHLVNGVRARLSRAGVPGLTRDEVGEPVGNSLNDNLLRELLLSTTLVSRDLELLDHHPVGDAD</sequence>
<comment type="caution">
    <text evidence="4">The sequence shown here is derived from an EMBL/GenBank/DDBJ whole genome shotgun (WGS) entry which is preliminary data.</text>
</comment>
<accession>A0A5N0DXR0</accession>
<evidence type="ECO:0000256" key="2">
    <source>
        <dbReference type="SAM" id="MobiDB-lite"/>
    </source>
</evidence>
<keyword evidence="1" id="KW-0597">Phosphoprotein</keyword>
<evidence type="ECO:0000313" key="4">
    <source>
        <dbReference type="EMBL" id="KAA8881928.1"/>
    </source>
</evidence>
<dbReference type="OrthoDB" id="4213445at2"/>
<evidence type="ECO:0000256" key="1">
    <source>
        <dbReference type="ARBA" id="ARBA00022553"/>
    </source>
</evidence>
<reference evidence="4 5" key="1">
    <citation type="submission" date="2019-09" db="EMBL/GenBank/DDBJ databases">
        <authorList>
            <person name="Wang X."/>
        </authorList>
    </citation>
    <scope>NUCLEOTIDE SEQUENCE [LARGE SCALE GENOMIC DNA]</scope>
    <source>
        <strain evidence="4 5">CICC 11023</strain>
    </source>
</reference>
<dbReference type="PROSITE" id="PS50006">
    <property type="entry name" value="FHA_DOMAIN"/>
    <property type="match status" value="1"/>
</dbReference>
<dbReference type="EMBL" id="VXLC01000031">
    <property type="protein sequence ID" value="KAA8881928.1"/>
    <property type="molecule type" value="Genomic_DNA"/>
</dbReference>
<dbReference type="SUPFAM" id="SSF49879">
    <property type="entry name" value="SMAD/FHA domain"/>
    <property type="match status" value="1"/>
</dbReference>
<proteinExistence type="predicted"/>
<dbReference type="Proteomes" id="UP000323876">
    <property type="component" value="Unassembled WGS sequence"/>
</dbReference>
<feature type="region of interest" description="Disordered" evidence="2">
    <location>
        <begin position="1"/>
        <end position="21"/>
    </location>
</feature>
<dbReference type="InterPro" id="IPR000253">
    <property type="entry name" value="FHA_dom"/>
</dbReference>